<reference evidence="3" key="1">
    <citation type="journal article" date="2012" name="Nature">
        <title>The oyster genome reveals stress adaptation and complexity of shell formation.</title>
        <authorList>
            <person name="Zhang G."/>
            <person name="Fang X."/>
            <person name="Guo X."/>
            <person name="Li L."/>
            <person name="Luo R."/>
            <person name="Xu F."/>
            <person name="Yang P."/>
            <person name="Zhang L."/>
            <person name="Wang X."/>
            <person name="Qi H."/>
            <person name="Xiong Z."/>
            <person name="Que H."/>
            <person name="Xie Y."/>
            <person name="Holland P.W."/>
            <person name="Paps J."/>
            <person name="Zhu Y."/>
            <person name="Wu F."/>
            <person name="Chen Y."/>
            <person name="Wang J."/>
            <person name="Peng C."/>
            <person name="Meng J."/>
            <person name="Yang L."/>
            <person name="Liu J."/>
            <person name="Wen B."/>
            <person name="Zhang N."/>
            <person name="Huang Z."/>
            <person name="Zhu Q."/>
            <person name="Feng Y."/>
            <person name="Mount A."/>
            <person name="Hedgecock D."/>
            <person name="Xu Z."/>
            <person name="Liu Y."/>
            <person name="Domazet-Loso T."/>
            <person name="Du Y."/>
            <person name="Sun X."/>
            <person name="Zhang S."/>
            <person name="Liu B."/>
            <person name="Cheng P."/>
            <person name="Jiang X."/>
            <person name="Li J."/>
            <person name="Fan D."/>
            <person name="Wang W."/>
            <person name="Fu W."/>
            <person name="Wang T."/>
            <person name="Wang B."/>
            <person name="Zhang J."/>
            <person name="Peng Z."/>
            <person name="Li Y."/>
            <person name="Li N."/>
            <person name="Wang J."/>
            <person name="Chen M."/>
            <person name="He Y."/>
            <person name="Tan F."/>
            <person name="Song X."/>
            <person name="Zheng Q."/>
            <person name="Huang R."/>
            <person name="Yang H."/>
            <person name="Du X."/>
            <person name="Chen L."/>
            <person name="Yang M."/>
            <person name="Gaffney P.M."/>
            <person name="Wang S."/>
            <person name="Luo L."/>
            <person name="She Z."/>
            <person name="Ming Y."/>
            <person name="Huang W."/>
            <person name="Zhang S."/>
            <person name="Huang B."/>
            <person name="Zhang Y."/>
            <person name="Qu T."/>
            <person name="Ni P."/>
            <person name="Miao G."/>
            <person name="Wang J."/>
            <person name="Wang Q."/>
            <person name="Steinberg C.E."/>
            <person name="Wang H."/>
            <person name="Li N."/>
            <person name="Qian L."/>
            <person name="Zhang G."/>
            <person name="Li Y."/>
            <person name="Yang H."/>
            <person name="Liu X."/>
            <person name="Wang J."/>
            <person name="Yin Y."/>
            <person name="Wang J."/>
        </authorList>
    </citation>
    <scope>NUCLEOTIDE SEQUENCE [LARGE SCALE GENOMIC DNA]</scope>
    <source>
        <strain evidence="3">05x7-T-G4-1.051#20</strain>
    </source>
</reference>
<feature type="compositionally biased region" description="Basic residues" evidence="1">
    <location>
        <begin position="778"/>
        <end position="796"/>
    </location>
</feature>
<feature type="domain" description="FAM21/CAPZIP" evidence="2">
    <location>
        <begin position="763"/>
        <end position="812"/>
    </location>
</feature>
<feature type="compositionally biased region" description="Basic and acidic residues" evidence="1">
    <location>
        <begin position="155"/>
        <end position="164"/>
    </location>
</feature>
<feature type="compositionally biased region" description="Polar residues" evidence="1">
    <location>
        <begin position="899"/>
        <end position="911"/>
    </location>
</feature>
<feature type="compositionally biased region" description="Acidic residues" evidence="1">
    <location>
        <begin position="345"/>
        <end position="355"/>
    </location>
</feature>
<feature type="region of interest" description="Disordered" evidence="1">
    <location>
        <begin position="1"/>
        <end position="758"/>
    </location>
</feature>
<dbReference type="Pfam" id="PF15255">
    <property type="entry name" value="CAP-ZIP_m"/>
    <property type="match status" value="1"/>
</dbReference>
<name>K1QYB9_MAGGI</name>
<feature type="compositionally biased region" description="Basic and acidic residues" evidence="1">
    <location>
        <begin position="971"/>
        <end position="998"/>
    </location>
</feature>
<gene>
    <name evidence="3" type="ORF">CGI_10020795</name>
</gene>
<dbReference type="HOGENOM" id="CLU_267715_0_0_1"/>
<evidence type="ECO:0000259" key="2">
    <source>
        <dbReference type="Pfam" id="PF15255"/>
    </source>
</evidence>
<feature type="compositionally biased region" description="Acidic residues" evidence="1">
    <location>
        <begin position="380"/>
        <end position="392"/>
    </location>
</feature>
<feature type="compositionally biased region" description="Polar residues" evidence="1">
    <location>
        <begin position="246"/>
        <end position="280"/>
    </location>
</feature>
<dbReference type="InterPro" id="IPR029341">
    <property type="entry name" value="FAM21/CAPZIP"/>
</dbReference>
<dbReference type="AlphaFoldDB" id="K1QYB9"/>
<feature type="compositionally biased region" description="Low complexity" evidence="1">
    <location>
        <begin position="359"/>
        <end position="376"/>
    </location>
</feature>
<feature type="compositionally biased region" description="Basic and acidic residues" evidence="1">
    <location>
        <begin position="568"/>
        <end position="578"/>
    </location>
</feature>
<feature type="compositionally biased region" description="Low complexity" evidence="1">
    <location>
        <begin position="632"/>
        <end position="653"/>
    </location>
</feature>
<feature type="region of interest" description="Disordered" evidence="1">
    <location>
        <begin position="771"/>
        <end position="1021"/>
    </location>
</feature>
<feature type="compositionally biased region" description="Basic and acidic residues" evidence="1">
    <location>
        <begin position="484"/>
        <end position="494"/>
    </location>
</feature>
<evidence type="ECO:0000256" key="1">
    <source>
        <dbReference type="SAM" id="MobiDB-lite"/>
    </source>
</evidence>
<sequence length="1021" mass="109239">MHLQYSDSEGSDLFGEEDEEKSKSELSESEEEEEEEEEPTAKKPSSAPLDFASELAKKLKGPGAAPAEENDEEEPVKETKETKSKEEEPFPADEEEDSPFGNKGGLFSGSKGLFDDSEEDEGDLFSESVPKKKSSKKKVESEEEEENEDADNDMFSEKKAEKKKPSSSAPSSSGGGGGLFDNEEEEDDLFSSAAPKTTTEKPKKKGAVPMFGGGANPLAAAIKKQRKQESDEEDNWSDEEKPRASSVKSTQSVTSINSLSKSAGVSKVTNKASPSPSSNSLFDDDADDALFAAPAKPRADSGKKKPTGGVSLFGDDVLPKKDKPAEKKPEPTKTSKPAKAALSLFDDEEEEEEGDIFGAPATKKAPTKSAATNKAKGLFDDGDGMFGEEDSPGVDIFNKPKASPKQNDAPVSKTKSPSALFDGEEDDLFSSSKPTESLPVGGVTTEESTDVPEKVEEPKPKKPIGGVSMFGGMDPMAALRNKGKKENEVKDKDVTPPPTKAKDSDEEDITDKPEPPPMEAPKTEKKTKPGKIQEVVEEKEEIKPKKPIGGVSMFGGMDPMAALRNKGKKENEVKDKEVTPPSTKAKDSDDEERPEPPPLDSPKPSVKAKAADPLFGDDEEDDMFSVAPITNLSTTRPSKPSKPSITSKPILPSKSRHSKSETSQKPNLFGSPKSDEDEDLFSSTSKPSKKEPQSSPSGSSPRKPVGGVSMFGGVDPFGLGKKSEPMPDSPLSEGDGEANLAINPAAMLPGAAPPVREPQVVPVGFDIPAQANTLHSANKSRAKIQTKRRPPSRKGRQGGGPSVSTEEDSISTPSEAPPPKVESPPKESRVPKPTSDLFGNDDLLGETHTVNDFLAPPPVPDNYVEEEENEDFFSSSKKKEKVMSDDDLFSPVTAPKGAASNSSKPTSVLNSKTDEEDDLFGSSSTKNTSKFVSKKKADSNNVSAIVNGGEDVLSEKSKSAASVENEDEDLFAEKPKIKKQSDFEKILDEKSETSKTESKVPALDDDDDLFANSSVNKKPGK</sequence>
<feature type="compositionally biased region" description="Acidic residues" evidence="1">
    <location>
        <begin position="89"/>
        <end position="98"/>
    </location>
</feature>
<dbReference type="EMBL" id="JH817713">
    <property type="protein sequence ID" value="EKC38683.1"/>
    <property type="molecule type" value="Genomic_DNA"/>
</dbReference>
<feature type="compositionally biased region" description="Acidic residues" evidence="1">
    <location>
        <begin position="141"/>
        <end position="154"/>
    </location>
</feature>
<organism evidence="3">
    <name type="scientific">Magallana gigas</name>
    <name type="common">Pacific oyster</name>
    <name type="synonym">Crassostrea gigas</name>
    <dbReference type="NCBI Taxonomy" id="29159"/>
    <lineage>
        <taxon>Eukaryota</taxon>
        <taxon>Metazoa</taxon>
        <taxon>Spiralia</taxon>
        <taxon>Lophotrochozoa</taxon>
        <taxon>Mollusca</taxon>
        <taxon>Bivalvia</taxon>
        <taxon>Autobranchia</taxon>
        <taxon>Pteriomorphia</taxon>
        <taxon>Ostreida</taxon>
        <taxon>Ostreoidea</taxon>
        <taxon>Ostreidae</taxon>
        <taxon>Magallana</taxon>
    </lineage>
</organism>
<proteinExistence type="predicted"/>
<dbReference type="InParanoid" id="K1QYB9"/>
<feature type="compositionally biased region" description="Basic and acidic residues" evidence="1">
    <location>
        <begin position="76"/>
        <end position="88"/>
    </location>
</feature>
<feature type="compositionally biased region" description="Basic and acidic residues" evidence="1">
    <location>
        <begin position="317"/>
        <end position="333"/>
    </location>
</feature>
<feature type="compositionally biased region" description="Low complexity" evidence="1">
    <location>
        <begin position="693"/>
        <end position="704"/>
    </location>
</feature>
<feature type="compositionally biased region" description="Basic and acidic residues" evidence="1">
    <location>
        <begin position="534"/>
        <end position="544"/>
    </location>
</feature>
<feature type="compositionally biased region" description="Basic and acidic residues" evidence="1">
    <location>
        <begin position="451"/>
        <end position="460"/>
    </location>
</feature>
<protein>
    <submittedName>
        <fullName evidence="3">Protein FAM21A</fullName>
    </submittedName>
</protein>
<evidence type="ECO:0000313" key="3">
    <source>
        <dbReference type="EMBL" id="EKC38683.1"/>
    </source>
</evidence>
<feature type="compositionally biased region" description="Polar residues" evidence="1">
    <location>
        <begin position="921"/>
        <end position="931"/>
    </location>
</feature>
<feature type="compositionally biased region" description="Acidic residues" evidence="1">
    <location>
        <begin position="27"/>
        <end position="38"/>
    </location>
</feature>
<feature type="compositionally biased region" description="Polar residues" evidence="1">
    <location>
        <begin position="1011"/>
        <end position="1021"/>
    </location>
</feature>
<feature type="compositionally biased region" description="Acidic residues" evidence="1">
    <location>
        <begin position="115"/>
        <end position="124"/>
    </location>
</feature>
<accession>K1QYB9</accession>